<dbReference type="PROSITE" id="PS50011">
    <property type="entry name" value="PROTEIN_KINASE_DOM"/>
    <property type="match status" value="1"/>
</dbReference>
<gene>
    <name evidence="11" type="ORF">COZ82_00100</name>
</gene>
<evidence type="ECO:0000313" key="12">
    <source>
        <dbReference type="Proteomes" id="UP000230837"/>
    </source>
</evidence>
<evidence type="ECO:0000313" key="11">
    <source>
        <dbReference type="EMBL" id="PIW97338.1"/>
    </source>
</evidence>
<comment type="similarity">
    <text evidence="1">Belongs to the protein kinase superfamily. STE Ser/Thr protein kinase family. STE20 subfamily.</text>
</comment>
<dbReference type="Gene3D" id="3.30.200.20">
    <property type="entry name" value="Phosphorylase Kinase, domain 1"/>
    <property type="match status" value="1"/>
</dbReference>
<dbReference type="Pfam" id="PF00069">
    <property type="entry name" value="Pkinase"/>
    <property type="match status" value="1"/>
</dbReference>
<evidence type="ECO:0000256" key="9">
    <source>
        <dbReference type="PROSITE-ProRule" id="PRU10141"/>
    </source>
</evidence>
<keyword evidence="5" id="KW-0418">Kinase</keyword>
<dbReference type="InterPro" id="IPR050629">
    <property type="entry name" value="STE20/SPS1-PAK"/>
</dbReference>
<dbReference type="InterPro" id="IPR008271">
    <property type="entry name" value="Ser/Thr_kinase_AS"/>
</dbReference>
<dbReference type="SUPFAM" id="SSF56112">
    <property type="entry name" value="Protein kinase-like (PK-like)"/>
    <property type="match status" value="1"/>
</dbReference>
<accession>A0A2M7IPY5</accession>
<feature type="domain" description="Protein kinase" evidence="10">
    <location>
        <begin position="97"/>
        <end position="311"/>
    </location>
</feature>
<evidence type="ECO:0000256" key="4">
    <source>
        <dbReference type="ARBA" id="ARBA00022741"/>
    </source>
</evidence>
<dbReference type="PANTHER" id="PTHR48012">
    <property type="entry name" value="STERILE20-LIKE KINASE, ISOFORM B-RELATED"/>
    <property type="match status" value="1"/>
</dbReference>
<keyword evidence="2" id="KW-0723">Serine/threonine-protein kinase</keyword>
<name>A0A2M7IPY5_9BACT</name>
<dbReference type="GO" id="GO:0005524">
    <property type="term" value="F:ATP binding"/>
    <property type="evidence" value="ECO:0007669"/>
    <property type="project" value="UniProtKB-UniRule"/>
</dbReference>
<dbReference type="InterPro" id="IPR017441">
    <property type="entry name" value="Protein_kinase_ATP_BS"/>
</dbReference>
<dbReference type="AlphaFoldDB" id="A0A2M7IPY5"/>
<evidence type="ECO:0000256" key="8">
    <source>
        <dbReference type="ARBA" id="ARBA00048679"/>
    </source>
</evidence>
<dbReference type="GO" id="GO:0005737">
    <property type="term" value="C:cytoplasm"/>
    <property type="evidence" value="ECO:0007669"/>
    <property type="project" value="TreeGrafter"/>
</dbReference>
<evidence type="ECO:0000259" key="10">
    <source>
        <dbReference type="PROSITE" id="PS50011"/>
    </source>
</evidence>
<dbReference type="InterPro" id="IPR000719">
    <property type="entry name" value="Prot_kinase_dom"/>
</dbReference>
<proteinExistence type="inferred from homology"/>
<evidence type="ECO:0000256" key="2">
    <source>
        <dbReference type="ARBA" id="ARBA00022527"/>
    </source>
</evidence>
<evidence type="ECO:0000256" key="5">
    <source>
        <dbReference type="ARBA" id="ARBA00022777"/>
    </source>
</evidence>
<dbReference type="Gene3D" id="1.10.510.10">
    <property type="entry name" value="Transferase(Phosphotransferase) domain 1"/>
    <property type="match status" value="1"/>
</dbReference>
<evidence type="ECO:0000256" key="6">
    <source>
        <dbReference type="ARBA" id="ARBA00022840"/>
    </source>
</evidence>
<evidence type="ECO:0000256" key="3">
    <source>
        <dbReference type="ARBA" id="ARBA00022679"/>
    </source>
</evidence>
<sequence>MNPERKQTTPDFDIEDYVDTPYYSLLHQLPNTLATRHIKFAEAKQMNEHETMNYLTSIIEARHEAMIQYEISDEQLAKLSNEEKEEFFKQLQSTILNNPDNYLGTGVTAKVKKYQLSAEDLFFDLAIKYIVTPTPTTLTAEQEHNAISEIERLRTIEEAELIHPKRSKYIRVPHPYFFLHTEKIDSYGMEFIDGYTMKQIFKQLAPQEYLKQICKSSLISLSEKERNGYIERFFKTMHEICLHGDIKPKNIMLSRDGVIYIIDFGQSKMIHNIPAGNNERIENLKSDEIKSTQIIIQIALQKAIEMIRIAD</sequence>
<protein>
    <recommendedName>
        <fullName evidence="10">Protein kinase domain-containing protein</fullName>
    </recommendedName>
</protein>
<comment type="catalytic activity">
    <reaction evidence="8">
        <text>L-seryl-[protein] + ATP = O-phospho-L-seryl-[protein] + ADP + H(+)</text>
        <dbReference type="Rhea" id="RHEA:17989"/>
        <dbReference type="Rhea" id="RHEA-COMP:9863"/>
        <dbReference type="Rhea" id="RHEA-COMP:11604"/>
        <dbReference type="ChEBI" id="CHEBI:15378"/>
        <dbReference type="ChEBI" id="CHEBI:29999"/>
        <dbReference type="ChEBI" id="CHEBI:30616"/>
        <dbReference type="ChEBI" id="CHEBI:83421"/>
        <dbReference type="ChEBI" id="CHEBI:456216"/>
        <dbReference type="EC" id="2.7.11.1"/>
    </reaction>
</comment>
<keyword evidence="4 9" id="KW-0547">Nucleotide-binding</keyword>
<dbReference type="Proteomes" id="UP000230837">
    <property type="component" value="Unassembled WGS sequence"/>
</dbReference>
<dbReference type="EMBL" id="PFHR01000006">
    <property type="protein sequence ID" value="PIW97338.1"/>
    <property type="molecule type" value="Genomic_DNA"/>
</dbReference>
<evidence type="ECO:0000256" key="7">
    <source>
        <dbReference type="ARBA" id="ARBA00047899"/>
    </source>
</evidence>
<keyword evidence="3" id="KW-0808">Transferase</keyword>
<dbReference type="PROSITE" id="PS00108">
    <property type="entry name" value="PROTEIN_KINASE_ST"/>
    <property type="match status" value="1"/>
</dbReference>
<comment type="caution">
    <text evidence="11">The sequence shown here is derived from an EMBL/GenBank/DDBJ whole genome shotgun (WGS) entry which is preliminary data.</text>
</comment>
<dbReference type="GO" id="GO:0004674">
    <property type="term" value="F:protein serine/threonine kinase activity"/>
    <property type="evidence" value="ECO:0007669"/>
    <property type="project" value="UniProtKB-KW"/>
</dbReference>
<comment type="catalytic activity">
    <reaction evidence="7">
        <text>L-threonyl-[protein] + ATP = O-phospho-L-threonyl-[protein] + ADP + H(+)</text>
        <dbReference type="Rhea" id="RHEA:46608"/>
        <dbReference type="Rhea" id="RHEA-COMP:11060"/>
        <dbReference type="Rhea" id="RHEA-COMP:11605"/>
        <dbReference type="ChEBI" id="CHEBI:15378"/>
        <dbReference type="ChEBI" id="CHEBI:30013"/>
        <dbReference type="ChEBI" id="CHEBI:30616"/>
        <dbReference type="ChEBI" id="CHEBI:61977"/>
        <dbReference type="ChEBI" id="CHEBI:456216"/>
        <dbReference type="EC" id="2.7.11.1"/>
    </reaction>
</comment>
<dbReference type="PROSITE" id="PS00107">
    <property type="entry name" value="PROTEIN_KINASE_ATP"/>
    <property type="match status" value="1"/>
</dbReference>
<feature type="binding site" evidence="9">
    <location>
        <position position="128"/>
    </location>
    <ligand>
        <name>ATP</name>
        <dbReference type="ChEBI" id="CHEBI:30616"/>
    </ligand>
</feature>
<organism evidence="11 12">
    <name type="scientific">Candidatus Kaiserbacteria bacterium CG_4_8_14_3_um_filter_38_9</name>
    <dbReference type="NCBI Taxonomy" id="1974599"/>
    <lineage>
        <taxon>Bacteria</taxon>
        <taxon>Candidatus Kaiseribacteriota</taxon>
    </lineage>
</organism>
<reference evidence="12" key="1">
    <citation type="submission" date="2017-09" db="EMBL/GenBank/DDBJ databases">
        <title>Depth-based differentiation of microbial function through sediment-hosted aquifers and enrichment of novel symbionts in the deep terrestrial subsurface.</title>
        <authorList>
            <person name="Probst A.J."/>
            <person name="Ladd B."/>
            <person name="Jarett J.K."/>
            <person name="Geller-Mcgrath D.E."/>
            <person name="Sieber C.M.K."/>
            <person name="Emerson J.B."/>
            <person name="Anantharaman K."/>
            <person name="Thomas B.C."/>
            <person name="Malmstrom R."/>
            <person name="Stieglmeier M."/>
            <person name="Klingl A."/>
            <person name="Woyke T."/>
            <person name="Ryan C.M."/>
            <person name="Banfield J.F."/>
        </authorList>
    </citation>
    <scope>NUCLEOTIDE SEQUENCE [LARGE SCALE GENOMIC DNA]</scope>
</reference>
<keyword evidence="6 9" id="KW-0067">ATP-binding</keyword>
<evidence type="ECO:0000256" key="1">
    <source>
        <dbReference type="ARBA" id="ARBA00008874"/>
    </source>
</evidence>
<dbReference type="PANTHER" id="PTHR48012:SF10">
    <property type="entry name" value="FI20177P1"/>
    <property type="match status" value="1"/>
</dbReference>
<dbReference type="InterPro" id="IPR011009">
    <property type="entry name" value="Kinase-like_dom_sf"/>
</dbReference>